<sequence length="173" mass="20028">MDTTTRLLKVIYPSNDGRNKVEEEEYNMGRDIDQQASKANNYSRQISKLRSESGSNVDSNRVYSNSSSNSDSGSSCFCVTIEDKMVSSKSIDFLLVSMWSCISFREFRYVGNKTATEDKLKNLLGLRVVKLELIIRVKKFFKKEEHKNKKRKKINVRAYILQVLKKEKTKKYG</sequence>
<feature type="compositionally biased region" description="Polar residues" evidence="1">
    <location>
        <begin position="34"/>
        <end position="54"/>
    </location>
</feature>
<dbReference type="Proteomes" id="UP001607302">
    <property type="component" value="Unassembled WGS sequence"/>
</dbReference>
<evidence type="ECO:0000313" key="2">
    <source>
        <dbReference type="EMBL" id="KAL2711848.1"/>
    </source>
</evidence>
<dbReference type="EMBL" id="JAUDFV010000173">
    <property type="protein sequence ID" value="KAL2711848.1"/>
    <property type="molecule type" value="Genomic_DNA"/>
</dbReference>
<accession>A0ABD1ZU13</accession>
<evidence type="ECO:0000313" key="3">
    <source>
        <dbReference type="Proteomes" id="UP001607302"/>
    </source>
</evidence>
<reference evidence="2 3" key="1">
    <citation type="journal article" date="2024" name="Ann. Entomol. Soc. Am.">
        <title>Genomic analyses of the southern and eastern yellowjacket wasps (Hymenoptera: Vespidae) reveal evolutionary signatures of social life.</title>
        <authorList>
            <person name="Catto M.A."/>
            <person name="Caine P.B."/>
            <person name="Orr S.E."/>
            <person name="Hunt B.G."/>
            <person name="Goodisman M.A.D."/>
        </authorList>
    </citation>
    <scope>NUCLEOTIDE SEQUENCE [LARGE SCALE GENOMIC DNA]</scope>
    <source>
        <strain evidence="2">233</strain>
        <tissue evidence="2">Head and thorax</tissue>
    </source>
</reference>
<protein>
    <submittedName>
        <fullName evidence="2">Uncharacterized protein</fullName>
    </submittedName>
</protein>
<proteinExistence type="predicted"/>
<evidence type="ECO:0000256" key="1">
    <source>
        <dbReference type="SAM" id="MobiDB-lite"/>
    </source>
</evidence>
<organism evidence="2 3">
    <name type="scientific">Vespula squamosa</name>
    <name type="common">Southern yellow jacket</name>
    <name type="synonym">Wasp</name>
    <dbReference type="NCBI Taxonomy" id="30214"/>
    <lineage>
        <taxon>Eukaryota</taxon>
        <taxon>Metazoa</taxon>
        <taxon>Ecdysozoa</taxon>
        <taxon>Arthropoda</taxon>
        <taxon>Hexapoda</taxon>
        <taxon>Insecta</taxon>
        <taxon>Pterygota</taxon>
        <taxon>Neoptera</taxon>
        <taxon>Endopterygota</taxon>
        <taxon>Hymenoptera</taxon>
        <taxon>Apocrita</taxon>
        <taxon>Aculeata</taxon>
        <taxon>Vespoidea</taxon>
        <taxon>Vespidae</taxon>
        <taxon>Vespinae</taxon>
        <taxon>Vespula</taxon>
    </lineage>
</organism>
<dbReference type="AlphaFoldDB" id="A0ABD1ZU13"/>
<gene>
    <name evidence="2" type="ORF">V1478_018869</name>
</gene>
<keyword evidence="3" id="KW-1185">Reference proteome</keyword>
<comment type="caution">
    <text evidence="2">The sequence shown here is derived from an EMBL/GenBank/DDBJ whole genome shotgun (WGS) entry which is preliminary data.</text>
</comment>
<feature type="region of interest" description="Disordered" evidence="1">
    <location>
        <begin position="29"/>
        <end position="74"/>
    </location>
</feature>
<name>A0ABD1ZU13_VESSQ</name>
<feature type="compositionally biased region" description="Low complexity" evidence="1">
    <location>
        <begin position="55"/>
        <end position="74"/>
    </location>
</feature>